<gene>
    <name evidence="3" type="ORF">BECKUNK1418G_GA0071005_100414</name>
</gene>
<protein>
    <submittedName>
        <fullName evidence="3">Uncharacterized protein</fullName>
    </submittedName>
</protein>
<keyword evidence="2" id="KW-0472">Membrane</keyword>
<sequence>MNDWSNLTSAVRSAELLGSNSPTGEVCSQRRRATNGDGGARQAGVREVSPICHILGPLVCAKVSDVMKHWLAPLSINPWPSQRNILIYGYLRCTLWVFGGVAWTKWLMIDLTRQSRNQRFSSTTLPSFPRKRESSDKYFLDIS</sequence>
<feature type="region of interest" description="Disordered" evidence="1">
    <location>
        <begin position="121"/>
        <end position="143"/>
    </location>
</feature>
<evidence type="ECO:0000313" key="3">
    <source>
        <dbReference type="EMBL" id="VFK58612.1"/>
    </source>
</evidence>
<feature type="region of interest" description="Disordered" evidence="1">
    <location>
        <begin position="18"/>
        <end position="42"/>
    </location>
</feature>
<dbReference type="EMBL" id="CAADFZ010000004">
    <property type="protein sequence ID" value="VFK58612.1"/>
    <property type="molecule type" value="Genomic_DNA"/>
</dbReference>
<feature type="compositionally biased region" description="Basic and acidic residues" evidence="1">
    <location>
        <begin position="130"/>
        <end position="143"/>
    </location>
</feature>
<feature type="transmembrane region" description="Helical" evidence="2">
    <location>
        <begin position="85"/>
        <end position="109"/>
    </location>
</feature>
<dbReference type="AlphaFoldDB" id="A0A450ZXT1"/>
<evidence type="ECO:0000256" key="2">
    <source>
        <dbReference type="SAM" id="Phobius"/>
    </source>
</evidence>
<evidence type="ECO:0000256" key="1">
    <source>
        <dbReference type="SAM" id="MobiDB-lite"/>
    </source>
</evidence>
<keyword evidence="2" id="KW-0812">Transmembrane</keyword>
<organism evidence="3">
    <name type="scientific">Candidatus Kentrum sp. UNK</name>
    <dbReference type="NCBI Taxonomy" id="2126344"/>
    <lineage>
        <taxon>Bacteria</taxon>
        <taxon>Pseudomonadati</taxon>
        <taxon>Pseudomonadota</taxon>
        <taxon>Gammaproteobacteria</taxon>
        <taxon>Candidatus Kentrum</taxon>
    </lineage>
</organism>
<name>A0A450ZXT1_9GAMM</name>
<reference evidence="3" key="1">
    <citation type="submission" date="2019-02" db="EMBL/GenBank/DDBJ databases">
        <authorList>
            <person name="Gruber-Vodicka R. H."/>
            <person name="Seah K. B. B."/>
        </authorList>
    </citation>
    <scope>NUCLEOTIDE SEQUENCE</scope>
    <source>
        <strain evidence="3">BECK_BY8</strain>
    </source>
</reference>
<keyword evidence="2" id="KW-1133">Transmembrane helix</keyword>
<proteinExistence type="predicted"/>
<accession>A0A450ZXT1</accession>